<sequence>MTSSASSVLVTEHHQAIMAHADWRIIDLGPGAGHDGGRIVSTGTPTRW</sequence>
<dbReference type="EMBL" id="AWSD01000042">
    <property type="protein sequence ID" value="ERH21917.1"/>
    <property type="molecule type" value="Genomic_DNA"/>
</dbReference>
<evidence type="ECO:0000313" key="2">
    <source>
        <dbReference type="Proteomes" id="UP000016498"/>
    </source>
</evidence>
<dbReference type="AlphaFoldDB" id="U1RU22"/>
<comment type="caution">
    <text evidence="1">The sequence shown here is derived from an EMBL/GenBank/DDBJ whole genome shotgun (WGS) entry which is preliminary data.</text>
</comment>
<dbReference type="HOGENOM" id="CLU_3148536_0_0_11"/>
<accession>U1RU22</accession>
<gene>
    <name evidence="1" type="ORF">HMPREF1549_00409</name>
</gene>
<dbReference type="PATRIC" id="fig|1227262.3.peg.324"/>
<protein>
    <submittedName>
        <fullName evidence="1">Uncharacterized protein</fullName>
    </submittedName>
</protein>
<organism evidence="1 2">
    <name type="scientific">Actinomyces johnsonii F0510</name>
    <dbReference type="NCBI Taxonomy" id="1227262"/>
    <lineage>
        <taxon>Bacteria</taxon>
        <taxon>Bacillati</taxon>
        <taxon>Actinomycetota</taxon>
        <taxon>Actinomycetes</taxon>
        <taxon>Actinomycetales</taxon>
        <taxon>Actinomycetaceae</taxon>
        <taxon>Actinomyces</taxon>
    </lineage>
</organism>
<dbReference type="Gene3D" id="3.40.50.300">
    <property type="entry name" value="P-loop containing nucleotide triphosphate hydrolases"/>
    <property type="match status" value="1"/>
</dbReference>
<name>U1RU22_9ACTO</name>
<evidence type="ECO:0000313" key="1">
    <source>
        <dbReference type="EMBL" id="ERH21917.1"/>
    </source>
</evidence>
<dbReference type="InterPro" id="IPR027417">
    <property type="entry name" value="P-loop_NTPase"/>
</dbReference>
<reference evidence="1 2" key="1">
    <citation type="submission" date="2013-06" db="EMBL/GenBank/DDBJ databases">
        <authorList>
            <person name="Weinstock G."/>
            <person name="Sodergren E."/>
            <person name="Lobos E.A."/>
            <person name="Fulton L."/>
            <person name="Fulton R."/>
            <person name="Courtney L."/>
            <person name="Fronick C."/>
            <person name="O'Laughlin M."/>
            <person name="Godfrey J."/>
            <person name="Wilson R.M."/>
            <person name="Miner T."/>
            <person name="Farmer C."/>
            <person name="Delehaunty K."/>
            <person name="Cordes M."/>
            <person name="Minx P."/>
            <person name="Tomlinson C."/>
            <person name="Chen J."/>
            <person name="Wollam A."/>
            <person name="Pepin K.H."/>
            <person name="Bhonagiri V."/>
            <person name="Zhang X."/>
            <person name="Warren W."/>
            <person name="Mitreva M."/>
            <person name="Mardis E.R."/>
            <person name="Wilson R.K."/>
        </authorList>
    </citation>
    <scope>NUCLEOTIDE SEQUENCE [LARGE SCALE GENOMIC DNA]</scope>
    <source>
        <strain evidence="1 2">F0510</strain>
    </source>
</reference>
<dbReference type="OrthoDB" id="9809851at2"/>
<dbReference type="Proteomes" id="UP000016498">
    <property type="component" value="Unassembled WGS sequence"/>
</dbReference>
<dbReference type="RefSeq" id="WP_021605171.1">
    <property type="nucleotide sequence ID" value="NZ_KE951558.1"/>
</dbReference>
<proteinExistence type="predicted"/>